<dbReference type="PRINTS" id="PR01349">
    <property type="entry name" value="WNTPROTEIN"/>
</dbReference>
<sequence length="181" mass="20590">MAERPIILRQDRGTRETAFIYAVLSAGVVHAVTQACSVGNLTECSCDMSRYGESDEEGWKWGGCSDNVNYGLYFSRNFVDAPETTAHHSNRDSRTRMNLHNNEVGRRFIHDAIRFSNCHLNLYLDLNLRMNVCSRTSLSCQKLDNRALFDEKVIGRRHCLINMATPSRVARHCIMSTNDVT</sequence>
<evidence type="ECO:0000256" key="7">
    <source>
        <dbReference type="ARBA" id="ARBA00023157"/>
    </source>
</evidence>
<dbReference type="PANTHER" id="PTHR12027">
    <property type="entry name" value="WNT RELATED"/>
    <property type="match status" value="1"/>
</dbReference>
<keyword evidence="5" id="KW-0272">Extracellular matrix</keyword>
<proteinExistence type="inferred from homology"/>
<evidence type="ECO:0000256" key="6">
    <source>
        <dbReference type="ARBA" id="ARBA00022687"/>
    </source>
</evidence>
<dbReference type="EMBL" id="BLXT01003551">
    <property type="protein sequence ID" value="GFO01935.1"/>
    <property type="molecule type" value="Genomic_DNA"/>
</dbReference>
<accession>A0AAV4A507</accession>
<dbReference type="GO" id="GO:0005615">
    <property type="term" value="C:extracellular space"/>
    <property type="evidence" value="ECO:0007669"/>
    <property type="project" value="TreeGrafter"/>
</dbReference>
<evidence type="ECO:0000256" key="1">
    <source>
        <dbReference type="ARBA" id="ARBA00004498"/>
    </source>
</evidence>
<dbReference type="Pfam" id="PF00110">
    <property type="entry name" value="wnt"/>
    <property type="match status" value="1"/>
</dbReference>
<name>A0AAV4A507_9GAST</name>
<dbReference type="AlphaFoldDB" id="A0AAV4A507"/>
<evidence type="ECO:0000256" key="8">
    <source>
        <dbReference type="RuleBase" id="RU003500"/>
    </source>
</evidence>
<dbReference type="PANTHER" id="PTHR12027:SF70">
    <property type="entry name" value="PROTEIN WNT-16"/>
    <property type="match status" value="1"/>
</dbReference>
<keyword evidence="4" id="KW-0964">Secreted</keyword>
<gene>
    <name evidence="9" type="ORF">PoB_002844000</name>
</gene>
<organism evidence="9 10">
    <name type="scientific">Plakobranchus ocellatus</name>
    <dbReference type="NCBI Taxonomy" id="259542"/>
    <lineage>
        <taxon>Eukaryota</taxon>
        <taxon>Metazoa</taxon>
        <taxon>Spiralia</taxon>
        <taxon>Lophotrochozoa</taxon>
        <taxon>Mollusca</taxon>
        <taxon>Gastropoda</taxon>
        <taxon>Heterobranchia</taxon>
        <taxon>Euthyneura</taxon>
        <taxon>Panpulmonata</taxon>
        <taxon>Sacoglossa</taxon>
        <taxon>Placobranchoidea</taxon>
        <taxon>Plakobranchidae</taxon>
        <taxon>Plakobranchus</taxon>
    </lineage>
</organism>
<keyword evidence="3 8" id="KW-0217">Developmental protein</keyword>
<evidence type="ECO:0000256" key="4">
    <source>
        <dbReference type="ARBA" id="ARBA00022525"/>
    </source>
</evidence>
<comment type="function">
    <text evidence="8">Ligand for members of the frizzled family of seven transmembrane receptors.</text>
</comment>
<evidence type="ECO:0000256" key="2">
    <source>
        <dbReference type="ARBA" id="ARBA00005683"/>
    </source>
</evidence>
<comment type="subcellular location">
    <subcellularLocation>
        <location evidence="1 8">Secreted</location>
        <location evidence="1 8">Extracellular space</location>
        <location evidence="1 8">Extracellular matrix</location>
    </subcellularLocation>
</comment>
<dbReference type="GO" id="GO:0045165">
    <property type="term" value="P:cell fate commitment"/>
    <property type="evidence" value="ECO:0007669"/>
    <property type="project" value="TreeGrafter"/>
</dbReference>
<evidence type="ECO:0000313" key="10">
    <source>
        <dbReference type="Proteomes" id="UP000735302"/>
    </source>
</evidence>
<evidence type="ECO:0000313" key="9">
    <source>
        <dbReference type="EMBL" id="GFO01935.1"/>
    </source>
</evidence>
<protein>
    <recommendedName>
        <fullName evidence="8">Protein Wnt</fullName>
    </recommendedName>
</protein>
<dbReference type="GO" id="GO:0030182">
    <property type="term" value="P:neuron differentiation"/>
    <property type="evidence" value="ECO:0007669"/>
    <property type="project" value="TreeGrafter"/>
</dbReference>
<dbReference type="GO" id="GO:0060070">
    <property type="term" value="P:canonical Wnt signaling pathway"/>
    <property type="evidence" value="ECO:0007669"/>
    <property type="project" value="TreeGrafter"/>
</dbReference>
<dbReference type="GO" id="GO:0005125">
    <property type="term" value="F:cytokine activity"/>
    <property type="evidence" value="ECO:0007669"/>
    <property type="project" value="TreeGrafter"/>
</dbReference>
<evidence type="ECO:0000256" key="5">
    <source>
        <dbReference type="ARBA" id="ARBA00022530"/>
    </source>
</evidence>
<comment type="caution">
    <text evidence="9">The sequence shown here is derived from an EMBL/GenBank/DDBJ whole genome shotgun (WGS) entry which is preliminary data.</text>
</comment>
<keyword evidence="10" id="KW-1185">Reference proteome</keyword>
<keyword evidence="6 8" id="KW-0879">Wnt signaling pathway</keyword>
<keyword evidence="7" id="KW-1015">Disulfide bond</keyword>
<evidence type="ECO:0000256" key="3">
    <source>
        <dbReference type="ARBA" id="ARBA00022473"/>
    </source>
</evidence>
<reference evidence="9 10" key="1">
    <citation type="journal article" date="2021" name="Elife">
        <title>Chloroplast acquisition without the gene transfer in kleptoplastic sea slugs, Plakobranchus ocellatus.</title>
        <authorList>
            <person name="Maeda T."/>
            <person name="Takahashi S."/>
            <person name="Yoshida T."/>
            <person name="Shimamura S."/>
            <person name="Takaki Y."/>
            <person name="Nagai Y."/>
            <person name="Toyoda A."/>
            <person name="Suzuki Y."/>
            <person name="Arimoto A."/>
            <person name="Ishii H."/>
            <person name="Satoh N."/>
            <person name="Nishiyama T."/>
            <person name="Hasebe M."/>
            <person name="Maruyama T."/>
            <person name="Minagawa J."/>
            <person name="Obokata J."/>
            <person name="Shigenobu S."/>
        </authorList>
    </citation>
    <scope>NUCLEOTIDE SEQUENCE [LARGE SCALE GENOMIC DNA]</scope>
</reference>
<dbReference type="GO" id="GO:0005109">
    <property type="term" value="F:frizzled binding"/>
    <property type="evidence" value="ECO:0007669"/>
    <property type="project" value="TreeGrafter"/>
</dbReference>
<dbReference type="InterPro" id="IPR005817">
    <property type="entry name" value="Wnt"/>
</dbReference>
<comment type="similarity">
    <text evidence="2 8">Belongs to the Wnt family.</text>
</comment>
<dbReference type="Proteomes" id="UP000735302">
    <property type="component" value="Unassembled WGS sequence"/>
</dbReference>
<dbReference type="SMART" id="SM00097">
    <property type="entry name" value="WNT1"/>
    <property type="match status" value="1"/>
</dbReference>